<evidence type="ECO:0000256" key="6">
    <source>
        <dbReference type="SAM" id="MobiDB-lite"/>
    </source>
</evidence>
<dbReference type="AlphaFoldDB" id="A0A822YRV7"/>
<dbReference type="SUPFAM" id="SSF50978">
    <property type="entry name" value="WD40 repeat-like"/>
    <property type="match status" value="1"/>
</dbReference>
<proteinExistence type="inferred from homology"/>
<gene>
    <name evidence="7" type="ORF">HUJ06_005890</name>
</gene>
<feature type="compositionally biased region" description="Basic and acidic residues" evidence="6">
    <location>
        <begin position="177"/>
        <end position="186"/>
    </location>
</feature>
<comment type="caution">
    <text evidence="7">The sequence shown here is derived from an EMBL/GenBank/DDBJ whole genome shotgun (WGS) entry which is preliminary data.</text>
</comment>
<dbReference type="SUPFAM" id="SSF53448">
    <property type="entry name" value="Nucleotide-diphospho-sugar transferases"/>
    <property type="match status" value="1"/>
</dbReference>
<evidence type="ECO:0000256" key="4">
    <source>
        <dbReference type="ARBA" id="ARBA00022679"/>
    </source>
</evidence>
<reference evidence="7 8" key="1">
    <citation type="journal article" date="2020" name="Mol. Biol. Evol.">
        <title>Distinct Expression and Methylation Patterns for Genes with Different Fates following a Single Whole-Genome Duplication in Flowering Plants.</title>
        <authorList>
            <person name="Shi T."/>
            <person name="Rahmani R.S."/>
            <person name="Gugger P.F."/>
            <person name="Wang M."/>
            <person name="Li H."/>
            <person name="Zhang Y."/>
            <person name="Li Z."/>
            <person name="Wang Q."/>
            <person name="Van de Peer Y."/>
            <person name="Marchal K."/>
            <person name="Chen J."/>
        </authorList>
    </citation>
    <scope>NUCLEOTIDE SEQUENCE [LARGE SCALE GENOMIC DNA]</scope>
    <source>
        <tissue evidence="7">Leaf</tissue>
    </source>
</reference>
<dbReference type="EMBL" id="DUZY01000004">
    <property type="protein sequence ID" value="DAD35250.1"/>
    <property type="molecule type" value="Genomic_DNA"/>
</dbReference>
<accession>A0A822YRV7</accession>
<dbReference type="PANTHER" id="PTHR13778:SF13">
    <property type="entry name" value="GALACTURONOSYLTRANSFERASE-LIKE 3-RELATED"/>
    <property type="match status" value="1"/>
</dbReference>
<dbReference type="InterPro" id="IPR050748">
    <property type="entry name" value="Glycosyltrans_8_dom-fam"/>
</dbReference>
<keyword evidence="8" id="KW-1185">Reference proteome</keyword>
<dbReference type="EC" id="2.4.1.-" evidence="5"/>
<protein>
    <recommendedName>
        <fullName evidence="5">Hexosyltransferase</fullName>
        <ecNumber evidence="5">2.4.1.-</ecNumber>
    </recommendedName>
</protein>
<evidence type="ECO:0000256" key="5">
    <source>
        <dbReference type="RuleBase" id="RU362027"/>
    </source>
</evidence>
<dbReference type="InterPro" id="IPR029044">
    <property type="entry name" value="Nucleotide-diphossugar_trans"/>
</dbReference>
<name>A0A822YRV7_NELNU</name>
<dbReference type="PANTHER" id="PTHR13778">
    <property type="entry name" value="GLYCOSYLTRANSFERASE 8 DOMAIN-CONTAINING PROTEIN"/>
    <property type="match status" value="1"/>
</dbReference>
<keyword evidence="4" id="KW-0808">Transferase</keyword>
<dbReference type="GO" id="GO:0016757">
    <property type="term" value="F:glycosyltransferase activity"/>
    <property type="evidence" value="ECO:0007669"/>
    <property type="project" value="UniProtKB-KW"/>
</dbReference>
<dbReference type="InterPro" id="IPR015943">
    <property type="entry name" value="WD40/YVTN_repeat-like_dom_sf"/>
</dbReference>
<dbReference type="Proteomes" id="UP000607653">
    <property type="component" value="Unassembled WGS sequence"/>
</dbReference>
<dbReference type="Gene3D" id="3.90.550.10">
    <property type="entry name" value="Spore Coat Polysaccharide Biosynthesis Protein SpsA, Chain A"/>
    <property type="match status" value="1"/>
</dbReference>
<evidence type="ECO:0000313" key="8">
    <source>
        <dbReference type="Proteomes" id="UP000607653"/>
    </source>
</evidence>
<organism evidence="7 8">
    <name type="scientific">Nelumbo nucifera</name>
    <name type="common">Sacred lotus</name>
    <dbReference type="NCBI Taxonomy" id="4432"/>
    <lineage>
        <taxon>Eukaryota</taxon>
        <taxon>Viridiplantae</taxon>
        <taxon>Streptophyta</taxon>
        <taxon>Embryophyta</taxon>
        <taxon>Tracheophyta</taxon>
        <taxon>Spermatophyta</taxon>
        <taxon>Magnoliopsida</taxon>
        <taxon>Proteales</taxon>
        <taxon>Nelumbonaceae</taxon>
        <taxon>Nelumbo</taxon>
    </lineage>
</organism>
<evidence type="ECO:0000256" key="1">
    <source>
        <dbReference type="ARBA" id="ARBA00004877"/>
    </source>
</evidence>
<evidence type="ECO:0000256" key="3">
    <source>
        <dbReference type="ARBA" id="ARBA00022676"/>
    </source>
</evidence>
<feature type="region of interest" description="Disordered" evidence="6">
    <location>
        <begin position="175"/>
        <end position="202"/>
    </location>
</feature>
<dbReference type="InterPro" id="IPR002495">
    <property type="entry name" value="Glyco_trans_8"/>
</dbReference>
<sequence>MVINIRRWREGKYTEKLESWMRIQKRQRIYELGSLPPFLLVFAGDVRGVEHRPVSLLHWSGKGKPWLRLDSRRLCPLDSLWVPYAVLVVGAEQREHREEERDGEEEEEEERERRRREREYSSVSWDKCLKVWRALDLCCLEFVKAHKDAINAVAVSVDGTIYTAGADRRRVWGRTSGETRRRASEREGEEEEERERARAREM</sequence>
<comment type="pathway">
    <text evidence="1">Glycan metabolism; pectin biosynthesis.</text>
</comment>
<comment type="similarity">
    <text evidence="2 5">Belongs to the glycosyltransferase 8 family.</text>
</comment>
<dbReference type="Pfam" id="PF01501">
    <property type="entry name" value="Glyco_transf_8"/>
    <property type="match status" value="1"/>
</dbReference>
<dbReference type="InterPro" id="IPR036322">
    <property type="entry name" value="WD40_repeat_dom_sf"/>
</dbReference>
<evidence type="ECO:0000256" key="2">
    <source>
        <dbReference type="ARBA" id="ARBA00006351"/>
    </source>
</evidence>
<keyword evidence="3" id="KW-0328">Glycosyltransferase</keyword>
<evidence type="ECO:0000313" key="7">
    <source>
        <dbReference type="EMBL" id="DAD35250.1"/>
    </source>
</evidence>
<dbReference type="Gene3D" id="2.130.10.10">
    <property type="entry name" value="YVTN repeat-like/Quinoprotein amine dehydrogenase"/>
    <property type="match status" value="1"/>
</dbReference>